<dbReference type="OrthoDB" id="5066999at2"/>
<keyword evidence="3" id="KW-1185">Reference proteome</keyword>
<feature type="region of interest" description="Disordered" evidence="1">
    <location>
        <begin position="34"/>
        <end position="53"/>
    </location>
</feature>
<dbReference type="STRING" id="267850.ADINL_0545"/>
<dbReference type="SUPFAM" id="SSF141452">
    <property type="entry name" value="Hcp1-like"/>
    <property type="match status" value="1"/>
</dbReference>
<dbReference type="InterPro" id="IPR053165">
    <property type="entry name" value="HSI-I_assembly_Hcp1"/>
</dbReference>
<organism evidence="2 3">
    <name type="scientific">Nitrincola lacisaponensis</name>
    <dbReference type="NCBI Taxonomy" id="267850"/>
    <lineage>
        <taxon>Bacteria</taxon>
        <taxon>Pseudomonadati</taxon>
        <taxon>Pseudomonadota</taxon>
        <taxon>Gammaproteobacteria</taxon>
        <taxon>Oceanospirillales</taxon>
        <taxon>Oceanospirillaceae</taxon>
        <taxon>Nitrincola</taxon>
    </lineage>
</organism>
<dbReference type="PANTHER" id="PTHR36152">
    <property type="entry name" value="CYTOPLASMIC PROTEIN-RELATED"/>
    <property type="match status" value="1"/>
</dbReference>
<comment type="caution">
    <text evidence="2">The sequence shown here is derived from an EMBL/GenBank/DDBJ whole genome shotgun (WGS) entry which is preliminary data.</text>
</comment>
<sequence length="159" mass="17544">MAIYLKIDGVEGDVTESTHTNWVECDSMEWSVSRALSTKPGQGKDRESTSPSIGEITLTTKMDKTSPIFFSEACVGQGKTALIHLVQTSPNGIETYMEYTLTNTLVSGYKLTADENNRPQETVTLNFTKVEMKYTPWDESHRPEGSVPAGYDIALGVKL</sequence>
<dbReference type="InterPro" id="IPR036624">
    <property type="entry name" value="Hcp1-lik_sf"/>
</dbReference>
<evidence type="ECO:0000256" key="1">
    <source>
        <dbReference type="SAM" id="MobiDB-lite"/>
    </source>
</evidence>
<accession>A0A063Y832</accession>
<reference evidence="2 3" key="1">
    <citation type="journal article" date="2005" name="Int. J. Syst. Evol. Microbiol.">
        <title>Nitrincola lacisaponensis gen. nov., sp. nov., a novel alkaliphilic bacterium isolated from an alkaline, saline lake.</title>
        <authorList>
            <person name="Dimitriu P.A."/>
            <person name="Shukla S.K."/>
            <person name="Conradt J."/>
            <person name="Marquez M.C."/>
            <person name="Ventosa A."/>
            <person name="Maglia A."/>
            <person name="Peyton B.M."/>
            <person name="Pinkart H.C."/>
            <person name="Mormile M.R."/>
        </authorList>
    </citation>
    <scope>NUCLEOTIDE SEQUENCE [LARGE SCALE GENOMIC DNA]</scope>
    <source>
        <strain evidence="2 3">4CA</strain>
    </source>
</reference>
<dbReference type="PANTHER" id="PTHR36152:SF1">
    <property type="entry name" value="UBIQUITIN-LIKE DOMAIN-CONTAINING PROTEIN"/>
    <property type="match status" value="1"/>
</dbReference>
<name>A0A063Y832_9GAMM</name>
<dbReference type="Gene3D" id="2.30.110.20">
    <property type="entry name" value="Hcp1-like"/>
    <property type="match status" value="1"/>
</dbReference>
<evidence type="ECO:0000313" key="2">
    <source>
        <dbReference type="EMBL" id="KDE40896.1"/>
    </source>
</evidence>
<gene>
    <name evidence="2" type="ORF">ADINL_0545</name>
</gene>
<proteinExistence type="predicted"/>
<dbReference type="RefSeq" id="WP_036543707.1">
    <property type="nucleotide sequence ID" value="NZ_JBKBNO010000009.1"/>
</dbReference>
<dbReference type="InterPro" id="IPR008514">
    <property type="entry name" value="T6SS_Hcp"/>
</dbReference>
<dbReference type="EMBL" id="JMSZ01000015">
    <property type="protein sequence ID" value="KDE40896.1"/>
    <property type="molecule type" value="Genomic_DNA"/>
</dbReference>
<dbReference type="Pfam" id="PF05638">
    <property type="entry name" value="T6SS_HCP"/>
    <property type="match status" value="1"/>
</dbReference>
<dbReference type="Proteomes" id="UP000027318">
    <property type="component" value="Unassembled WGS sequence"/>
</dbReference>
<dbReference type="AlphaFoldDB" id="A0A063Y832"/>
<protein>
    <submittedName>
        <fullName evidence="2">Putative cytoplasmic protein USSDB7A</fullName>
    </submittedName>
</protein>
<evidence type="ECO:0000313" key="3">
    <source>
        <dbReference type="Proteomes" id="UP000027318"/>
    </source>
</evidence>